<reference evidence="3" key="2">
    <citation type="journal article" date="2015" name="Data Brief">
        <title>Shoot transcriptome of the giant reed, Arundo donax.</title>
        <authorList>
            <person name="Barrero R.A."/>
            <person name="Guerrero F.D."/>
            <person name="Moolhuijzen P."/>
            <person name="Goolsby J.A."/>
            <person name="Tidwell J."/>
            <person name="Bellgard S.E."/>
            <person name="Bellgard M.I."/>
        </authorList>
    </citation>
    <scope>NUCLEOTIDE SEQUENCE</scope>
    <source>
        <tissue evidence="3">Shoot tissue taken approximately 20 cm above the soil surface</tissue>
    </source>
</reference>
<dbReference type="EMBL" id="GBRH01208248">
    <property type="protein sequence ID" value="JAD89647.1"/>
    <property type="molecule type" value="Transcribed_RNA"/>
</dbReference>
<keyword evidence="2" id="KW-0732">Signal</keyword>
<evidence type="ECO:0000256" key="1">
    <source>
        <dbReference type="SAM" id="Phobius"/>
    </source>
</evidence>
<accession>A0A0A9E0Z9</accession>
<evidence type="ECO:0000256" key="2">
    <source>
        <dbReference type="SAM" id="SignalP"/>
    </source>
</evidence>
<dbReference type="AlphaFoldDB" id="A0A0A9E0Z9"/>
<feature type="chain" id="PRO_5002045193" evidence="2">
    <location>
        <begin position="25"/>
        <end position="85"/>
    </location>
</feature>
<proteinExistence type="predicted"/>
<keyword evidence="1" id="KW-0472">Membrane</keyword>
<reference evidence="3" key="1">
    <citation type="submission" date="2014-09" db="EMBL/GenBank/DDBJ databases">
        <authorList>
            <person name="Magalhaes I.L.F."/>
            <person name="Oliveira U."/>
            <person name="Santos F.R."/>
            <person name="Vidigal T.H.D.A."/>
            <person name="Brescovit A.D."/>
            <person name="Santos A.J."/>
        </authorList>
    </citation>
    <scope>NUCLEOTIDE SEQUENCE</scope>
    <source>
        <tissue evidence="3">Shoot tissue taken approximately 20 cm above the soil surface</tissue>
    </source>
</reference>
<protein>
    <submittedName>
        <fullName evidence="3">Uncharacterized protein</fullName>
    </submittedName>
</protein>
<keyword evidence="1" id="KW-0812">Transmembrane</keyword>
<organism evidence="3">
    <name type="scientific">Arundo donax</name>
    <name type="common">Giant reed</name>
    <name type="synonym">Donax arundinaceus</name>
    <dbReference type="NCBI Taxonomy" id="35708"/>
    <lineage>
        <taxon>Eukaryota</taxon>
        <taxon>Viridiplantae</taxon>
        <taxon>Streptophyta</taxon>
        <taxon>Embryophyta</taxon>
        <taxon>Tracheophyta</taxon>
        <taxon>Spermatophyta</taxon>
        <taxon>Magnoliopsida</taxon>
        <taxon>Liliopsida</taxon>
        <taxon>Poales</taxon>
        <taxon>Poaceae</taxon>
        <taxon>PACMAD clade</taxon>
        <taxon>Arundinoideae</taxon>
        <taxon>Arundineae</taxon>
        <taxon>Arundo</taxon>
    </lineage>
</organism>
<sequence length="85" mass="9256">MSSPRHHRAPSLLLESVLCGPVVAGNVGEVGRRGRRRSSTPCWKMESSRFNQLMVLCFGISVSNLPFVLLGASVMLHPTILILAL</sequence>
<feature type="transmembrane region" description="Helical" evidence="1">
    <location>
        <begin position="53"/>
        <end position="76"/>
    </location>
</feature>
<keyword evidence="1" id="KW-1133">Transmembrane helix</keyword>
<name>A0A0A9E0Z9_ARUDO</name>
<feature type="signal peptide" evidence="2">
    <location>
        <begin position="1"/>
        <end position="24"/>
    </location>
</feature>
<evidence type="ECO:0000313" key="3">
    <source>
        <dbReference type="EMBL" id="JAD89647.1"/>
    </source>
</evidence>